<comment type="caution">
    <text evidence="2">The sequence shown here is derived from an EMBL/GenBank/DDBJ whole genome shotgun (WGS) entry which is preliminary data.</text>
</comment>
<proteinExistence type="predicted"/>
<dbReference type="EMBL" id="METE01000020">
    <property type="protein sequence ID" value="OGB84860.1"/>
    <property type="molecule type" value="Genomic_DNA"/>
</dbReference>
<accession>A0A1F4PMN0</accession>
<dbReference type="Proteomes" id="UP000179010">
    <property type="component" value="Unassembled WGS sequence"/>
</dbReference>
<evidence type="ECO:0000313" key="3">
    <source>
        <dbReference type="Proteomes" id="UP000179010"/>
    </source>
</evidence>
<reference evidence="2 3" key="1">
    <citation type="journal article" date="2016" name="Nat. Commun.">
        <title>Thousands of microbial genomes shed light on interconnected biogeochemical processes in an aquifer system.</title>
        <authorList>
            <person name="Anantharaman K."/>
            <person name="Brown C.T."/>
            <person name="Hug L.A."/>
            <person name="Sharon I."/>
            <person name="Castelle C.J."/>
            <person name="Probst A.J."/>
            <person name="Thomas B.C."/>
            <person name="Singh A."/>
            <person name="Wilkins M.J."/>
            <person name="Karaoz U."/>
            <person name="Brodie E.L."/>
            <person name="Williams K.H."/>
            <person name="Hubbard S.S."/>
            <person name="Banfield J.F."/>
        </authorList>
    </citation>
    <scope>NUCLEOTIDE SEQUENCE [LARGE SCALE GENOMIC DNA]</scope>
</reference>
<gene>
    <name evidence="2" type="ORF">A2994_01580</name>
</gene>
<name>A0A1F4PMN0_UNCK3</name>
<sequence length="66" mass="7366">MGPKKRARIPMANENKQKCINIKWIKKTPRMVGGYKANPEVEMGGISSDPFGNTHFTTGRRPKPAP</sequence>
<protein>
    <submittedName>
        <fullName evidence="2">Uncharacterized protein</fullName>
    </submittedName>
</protein>
<dbReference type="AlphaFoldDB" id="A0A1F4PMN0"/>
<evidence type="ECO:0000313" key="2">
    <source>
        <dbReference type="EMBL" id="OGB84860.1"/>
    </source>
</evidence>
<feature type="region of interest" description="Disordered" evidence="1">
    <location>
        <begin position="43"/>
        <end position="66"/>
    </location>
</feature>
<organism evidence="2 3">
    <name type="scientific">candidate division Kazan bacterium RIFCSPLOWO2_01_FULL_48_13</name>
    <dbReference type="NCBI Taxonomy" id="1798539"/>
    <lineage>
        <taxon>Bacteria</taxon>
        <taxon>Bacteria division Kazan-3B-28</taxon>
    </lineage>
</organism>
<evidence type="ECO:0000256" key="1">
    <source>
        <dbReference type="SAM" id="MobiDB-lite"/>
    </source>
</evidence>